<evidence type="ECO:0000313" key="7">
    <source>
        <dbReference type="Proteomes" id="UP000886611"/>
    </source>
</evidence>
<comment type="caution">
    <text evidence="6">The sequence shown here is derived from an EMBL/GenBank/DDBJ whole genome shotgun (WGS) entry which is preliminary data.</text>
</comment>
<feature type="domain" description="Folate receptor-like" evidence="5">
    <location>
        <begin position="60"/>
        <end position="228"/>
    </location>
</feature>
<gene>
    <name evidence="6" type="primary">Rbp_0</name>
    <name evidence="6" type="ORF">GTO96_0005879</name>
</gene>
<dbReference type="GO" id="GO:0032217">
    <property type="term" value="F:riboflavin transmembrane transporter activity"/>
    <property type="evidence" value="ECO:0007669"/>
    <property type="project" value="TreeGrafter"/>
</dbReference>
<keyword evidence="2" id="KW-0732">Signal</keyword>
<evidence type="ECO:0000259" key="5">
    <source>
        <dbReference type="Pfam" id="PF03024"/>
    </source>
</evidence>
<name>A0A8X7XR03_POLSE</name>
<dbReference type="InterPro" id="IPR004269">
    <property type="entry name" value="Folate_rcpt"/>
</dbReference>
<evidence type="ECO:0000313" key="6">
    <source>
        <dbReference type="EMBL" id="KAG2471205.1"/>
    </source>
</evidence>
<protein>
    <submittedName>
        <fullName evidence="6">RBP protein</fullName>
    </submittedName>
</protein>
<evidence type="ECO:0000256" key="2">
    <source>
        <dbReference type="ARBA" id="ARBA00022729"/>
    </source>
</evidence>
<keyword evidence="7" id="KW-1185">Reference proteome</keyword>
<dbReference type="Proteomes" id="UP000886611">
    <property type="component" value="Unassembled WGS sequence"/>
</dbReference>
<organism evidence="6 7">
    <name type="scientific">Polypterus senegalus</name>
    <name type="common">Senegal bichir</name>
    <dbReference type="NCBI Taxonomy" id="55291"/>
    <lineage>
        <taxon>Eukaryota</taxon>
        <taxon>Metazoa</taxon>
        <taxon>Chordata</taxon>
        <taxon>Craniata</taxon>
        <taxon>Vertebrata</taxon>
        <taxon>Euteleostomi</taxon>
        <taxon>Actinopterygii</taxon>
        <taxon>Polypteriformes</taxon>
        <taxon>Polypteridae</taxon>
        <taxon>Polypterus</taxon>
    </lineage>
</organism>
<dbReference type="PANTHER" id="PTHR10517:SF25">
    <property type="entry name" value="RETBINDIN ISOFORM X1"/>
    <property type="match status" value="1"/>
</dbReference>
<evidence type="ECO:0000256" key="3">
    <source>
        <dbReference type="ARBA" id="ARBA00023157"/>
    </source>
</evidence>
<dbReference type="GO" id="GO:0038023">
    <property type="term" value="F:signaling receptor activity"/>
    <property type="evidence" value="ECO:0007669"/>
    <property type="project" value="TreeGrafter"/>
</dbReference>
<dbReference type="AlphaFoldDB" id="A0A8X7XR03"/>
<evidence type="ECO:0000256" key="4">
    <source>
        <dbReference type="SAM" id="MobiDB-lite"/>
    </source>
</evidence>
<evidence type="ECO:0000256" key="1">
    <source>
        <dbReference type="ARBA" id="ARBA00007932"/>
    </source>
</evidence>
<reference evidence="6 7" key="1">
    <citation type="journal article" date="2021" name="Cell">
        <title>Tracing the genetic footprints of vertebrate landing in non-teleost ray-finned fishes.</title>
        <authorList>
            <person name="Bi X."/>
            <person name="Wang K."/>
            <person name="Yang L."/>
            <person name="Pan H."/>
            <person name="Jiang H."/>
            <person name="Wei Q."/>
            <person name="Fang M."/>
            <person name="Yu H."/>
            <person name="Zhu C."/>
            <person name="Cai Y."/>
            <person name="He Y."/>
            <person name="Gan X."/>
            <person name="Zeng H."/>
            <person name="Yu D."/>
            <person name="Zhu Y."/>
            <person name="Jiang H."/>
            <person name="Qiu Q."/>
            <person name="Yang H."/>
            <person name="Zhang Y.E."/>
            <person name="Wang W."/>
            <person name="Zhu M."/>
            <person name="He S."/>
            <person name="Zhang G."/>
        </authorList>
    </citation>
    <scope>NUCLEOTIDE SEQUENCE [LARGE SCALE GENOMIC DNA]</scope>
    <source>
        <strain evidence="6">Bchr_013</strain>
    </source>
</reference>
<dbReference type="EMBL" id="JAATIS010000094">
    <property type="protein sequence ID" value="KAG2471205.1"/>
    <property type="molecule type" value="Genomic_DNA"/>
</dbReference>
<proteinExistence type="inferred from homology"/>
<feature type="non-terminal residue" evidence="6">
    <location>
        <position position="307"/>
    </location>
</feature>
<feature type="compositionally biased region" description="Basic and acidic residues" evidence="4">
    <location>
        <begin position="1"/>
        <end position="10"/>
    </location>
</feature>
<dbReference type="GO" id="GO:1902444">
    <property type="term" value="F:riboflavin binding"/>
    <property type="evidence" value="ECO:0007669"/>
    <property type="project" value="TreeGrafter"/>
</dbReference>
<keyword evidence="3" id="KW-1015">Disulfide bond</keyword>
<dbReference type="PANTHER" id="PTHR10517">
    <property type="entry name" value="FOLATE RECEPTOR"/>
    <property type="match status" value="1"/>
</dbReference>
<feature type="non-terminal residue" evidence="6">
    <location>
        <position position="1"/>
    </location>
</feature>
<sequence>MPNAGHKGEHCPPQGQDWSRRVGLSEHHQRTKMYAKGLVSLASFWTVAMLLGWTSGEEVACLQDEKHKDVPGPEPELQECQLYSGNACCMSEEIEELGLTSGLWDQCRSPSPRCEDFLKRLSCFYYCSPDAALWSRQDPQTADSESTMGSLHLIQSVPLCLTFCQQWFEACQDDLTCTRTSNWTLQGQNCSTDCVTYRQMYSGGLDLCETMFGSSFRAELDESSCGCLHLNASDQEVTEKLRVEYSSNGELDTTKLGEQLNEPSCHRQIRPASSLGEKTGSSASYRLHRRAVAPSFIEDIEGSGSGF</sequence>
<dbReference type="InterPro" id="IPR018143">
    <property type="entry name" value="Folate_rcpt-like"/>
</dbReference>
<comment type="similarity">
    <text evidence="1">Belongs to the folate receptor family.</text>
</comment>
<accession>A0A8X7XR03</accession>
<dbReference type="GO" id="GO:0009897">
    <property type="term" value="C:external side of plasma membrane"/>
    <property type="evidence" value="ECO:0007669"/>
    <property type="project" value="TreeGrafter"/>
</dbReference>
<feature type="region of interest" description="Disordered" evidence="4">
    <location>
        <begin position="1"/>
        <end position="20"/>
    </location>
</feature>
<dbReference type="Pfam" id="PF03024">
    <property type="entry name" value="Folate_rec"/>
    <property type="match status" value="1"/>
</dbReference>